<gene>
    <name evidence="2" type="ORF">MGAL_10B056115</name>
</gene>
<dbReference type="Proteomes" id="UP000596742">
    <property type="component" value="Unassembled WGS sequence"/>
</dbReference>
<accession>A0A8B6F5U8</accession>
<keyword evidence="1" id="KW-0812">Transmembrane</keyword>
<proteinExistence type="predicted"/>
<organism evidence="2 3">
    <name type="scientific">Mytilus galloprovincialis</name>
    <name type="common">Mediterranean mussel</name>
    <dbReference type="NCBI Taxonomy" id="29158"/>
    <lineage>
        <taxon>Eukaryota</taxon>
        <taxon>Metazoa</taxon>
        <taxon>Spiralia</taxon>
        <taxon>Lophotrochozoa</taxon>
        <taxon>Mollusca</taxon>
        <taxon>Bivalvia</taxon>
        <taxon>Autobranchia</taxon>
        <taxon>Pteriomorphia</taxon>
        <taxon>Mytilida</taxon>
        <taxon>Mytiloidea</taxon>
        <taxon>Mytilidae</taxon>
        <taxon>Mytilinae</taxon>
        <taxon>Mytilus</taxon>
    </lineage>
</organism>
<dbReference type="PANTHER" id="PTHR35842">
    <property type="entry name" value="SI:CH211-67E16.11"/>
    <property type="match status" value="1"/>
</dbReference>
<keyword evidence="1" id="KW-1133">Transmembrane helix</keyword>
<evidence type="ECO:0000313" key="2">
    <source>
        <dbReference type="EMBL" id="VDI44589.1"/>
    </source>
</evidence>
<dbReference type="PANTHER" id="PTHR35842:SF1">
    <property type="entry name" value="SI:CH211-67E16.11"/>
    <property type="match status" value="1"/>
</dbReference>
<evidence type="ECO:0000256" key="1">
    <source>
        <dbReference type="SAM" id="Phobius"/>
    </source>
</evidence>
<dbReference type="AlphaFoldDB" id="A0A8B6F5U8"/>
<comment type="caution">
    <text evidence="2">The sequence shown here is derived from an EMBL/GenBank/DDBJ whole genome shotgun (WGS) entry which is preliminary data.</text>
</comment>
<protein>
    <submittedName>
        <fullName evidence="2">Uncharacterized protein</fullName>
    </submittedName>
</protein>
<dbReference type="OrthoDB" id="6132489at2759"/>
<dbReference type="EMBL" id="UYJE01006279">
    <property type="protein sequence ID" value="VDI44589.1"/>
    <property type="molecule type" value="Genomic_DNA"/>
</dbReference>
<reference evidence="2" key="1">
    <citation type="submission" date="2018-11" db="EMBL/GenBank/DDBJ databases">
        <authorList>
            <person name="Alioto T."/>
            <person name="Alioto T."/>
        </authorList>
    </citation>
    <scope>NUCLEOTIDE SEQUENCE</scope>
</reference>
<sequence>MKEVKNLYSILIGIFNVYSVVCVVPYITDNSSENLRLDDGNWSGPRDSRESEWVKGAFNYVQNLKCEDVFFTTEKECLALLTVTQSSYVVHVAPFSGHRTYETVLPEEVLTRKDNNHQGVLVLDPYPTANFGHLVIVFFIDYKDKRTCDSENGIFLGSKVGYGGAGGNNGGGAGNGGENGNGGGYGYGGIQVRYSGAGGNNGGGNGNGGGHGNGG</sequence>
<keyword evidence="3" id="KW-1185">Reference proteome</keyword>
<evidence type="ECO:0000313" key="3">
    <source>
        <dbReference type="Proteomes" id="UP000596742"/>
    </source>
</evidence>
<keyword evidence="1" id="KW-0472">Membrane</keyword>
<name>A0A8B6F5U8_MYTGA</name>
<feature type="transmembrane region" description="Helical" evidence="1">
    <location>
        <begin position="7"/>
        <end position="27"/>
    </location>
</feature>